<reference evidence="1" key="1">
    <citation type="submission" date="2018-02" db="EMBL/GenBank/DDBJ databases">
        <title>Rhizophora mucronata_Transcriptome.</title>
        <authorList>
            <person name="Meera S.P."/>
            <person name="Sreeshan A."/>
            <person name="Augustine A."/>
        </authorList>
    </citation>
    <scope>NUCLEOTIDE SEQUENCE</scope>
    <source>
        <tissue evidence="1">Leaf</tissue>
    </source>
</reference>
<sequence length="100" mass="11556">MNMPIQICSKVAPQPRHKRITIIPKEDFQFFPCFFFASAISQQHNHIFHESIVSIIAHELFEFTRHCISQLGNSIFSEISPKCSILNTSHLLSKTFNQQP</sequence>
<proteinExistence type="predicted"/>
<dbReference type="EMBL" id="GGEC01035163">
    <property type="protein sequence ID" value="MBX15647.1"/>
    <property type="molecule type" value="Transcribed_RNA"/>
</dbReference>
<organism evidence="1">
    <name type="scientific">Rhizophora mucronata</name>
    <name type="common">Asiatic mangrove</name>
    <dbReference type="NCBI Taxonomy" id="61149"/>
    <lineage>
        <taxon>Eukaryota</taxon>
        <taxon>Viridiplantae</taxon>
        <taxon>Streptophyta</taxon>
        <taxon>Embryophyta</taxon>
        <taxon>Tracheophyta</taxon>
        <taxon>Spermatophyta</taxon>
        <taxon>Magnoliopsida</taxon>
        <taxon>eudicotyledons</taxon>
        <taxon>Gunneridae</taxon>
        <taxon>Pentapetalae</taxon>
        <taxon>rosids</taxon>
        <taxon>fabids</taxon>
        <taxon>Malpighiales</taxon>
        <taxon>Rhizophoraceae</taxon>
        <taxon>Rhizophora</taxon>
    </lineage>
</organism>
<accession>A0A2P2LCE8</accession>
<dbReference type="AlphaFoldDB" id="A0A2P2LCE8"/>
<evidence type="ECO:0000313" key="1">
    <source>
        <dbReference type="EMBL" id="MBX15647.1"/>
    </source>
</evidence>
<name>A0A2P2LCE8_RHIMU</name>
<protein>
    <submittedName>
        <fullName evidence="1">Uncharacterized protein</fullName>
    </submittedName>
</protein>